<reference evidence="3" key="1">
    <citation type="submission" date="2015-07" db="EMBL/GenBank/DDBJ databases">
        <title>Genome sequencing project for genomic taxonomy and phylogenomics of Bacillus-like bacteria.</title>
        <authorList>
            <person name="Liu B."/>
            <person name="Wang J."/>
            <person name="Zhu Y."/>
            <person name="Liu G."/>
            <person name="Chen Q."/>
            <person name="Chen Z."/>
            <person name="Lan J."/>
            <person name="Che J."/>
            <person name="Ge C."/>
            <person name="Shi H."/>
            <person name="Pan Z."/>
            <person name="Liu X."/>
        </authorList>
    </citation>
    <scope>NUCLEOTIDE SEQUENCE [LARGE SCALE GENOMIC DNA]</scope>
    <source>
        <strain evidence="3">DSM 9887</strain>
    </source>
</reference>
<comment type="caution">
    <text evidence="2">The sequence shown here is derived from an EMBL/GenBank/DDBJ whole genome shotgun (WGS) entry which is preliminary data.</text>
</comment>
<dbReference type="Proteomes" id="UP000036834">
    <property type="component" value="Unassembled WGS sequence"/>
</dbReference>
<reference evidence="2" key="2">
    <citation type="submission" date="2015-07" db="EMBL/GenBank/DDBJ databases">
        <title>MeaNS - Measles Nucleotide Surveillance Program.</title>
        <authorList>
            <person name="Tran T."/>
            <person name="Druce J."/>
        </authorList>
    </citation>
    <scope>NUCLEOTIDE SEQUENCE</scope>
    <source>
        <strain evidence="2">DSM 9887</strain>
    </source>
</reference>
<evidence type="ECO:0000313" key="2">
    <source>
        <dbReference type="EMBL" id="KNB69982.1"/>
    </source>
</evidence>
<proteinExistence type="predicted"/>
<evidence type="ECO:0000313" key="1">
    <source>
        <dbReference type="EMBL" id="GED68651.1"/>
    </source>
</evidence>
<protein>
    <submittedName>
        <fullName evidence="2">Uncharacterized protein</fullName>
    </submittedName>
</protein>
<accession>A0A0K9YMV9</accession>
<keyword evidence="4" id="KW-1185">Reference proteome</keyword>
<organism evidence="2 3">
    <name type="scientific">Brevibacillus reuszeri</name>
    <dbReference type="NCBI Taxonomy" id="54915"/>
    <lineage>
        <taxon>Bacteria</taxon>
        <taxon>Bacillati</taxon>
        <taxon>Bacillota</taxon>
        <taxon>Bacilli</taxon>
        <taxon>Bacillales</taxon>
        <taxon>Paenibacillaceae</taxon>
        <taxon>Brevibacillus</taxon>
    </lineage>
</organism>
<reference evidence="1 4" key="3">
    <citation type="submission" date="2019-06" db="EMBL/GenBank/DDBJ databases">
        <title>Whole genome shotgun sequence of Brevibacillus reuszeri NBRC 15719.</title>
        <authorList>
            <person name="Hosoyama A."/>
            <person name="Uohara A."/>
            <person name="Ohji S."/>
            <person name="Ichikawa N."/>
        </authorList>
    </citation>
    <scope>NUCLEOTIDE SEQUENCE [LARGE SCALE GENOMIC DNA]</scope>
    <source>
        <strain evidence="1 4">NBRC 15719</strain>
    </source>
</reference>
<dbReference type="AlphaFoldDB" id="A0A0K9YMV9"/>
<gene>
    <name evidence="2" type="ORF">ADS79_29600</name>
    <name evidence="1" type="ORF">BRE01_23530</name>
</gene>
<dbReference type="EMBL" id="LGIQ01000011">
    <property type="protein sequence ID" value="KNB69982.1"/>
    <property type="molecule type" value="Genomic_DNA"/>
</dbReference>
<dbReference type="Proteomes" id="UP000319578">
    <property type="component" value="Unassembled WGS sequence"/>
</dbReference>
<evidence type="ECO:0000313" key="4">
    <source>
        <dbReference type="Proteomes" id="UP000319578"/>
    </source>
</evidence>
<sequence length="92" mass="10857">MKSFNNVYKGIGKKRAKKTNKFIQLVPQIGENWVKFLYYKENPSEATEVFASLGFWLRVVTSILPDIGTEVLLYYRWCFDSERLAWLHSIFS</sequence>
<evidence type="ECO:0000313" key="3">
    <source>
        <dbReference type="Proteomes" id="UP000036834"/>
    </source>
</evidence>
<dbReference type="EMBL" id="BJON01000009">
    <property type="protein sequence ID" value="GED68651.1"/>
    <property type="molecule type" value="Genomic_DNA"/>
</dbReference>
<name>A0A0K9YMV9_9BACL</name>
<dbReference type="PATRIC" id="fig|54915.3.peg.5139"/>